<reference evidence="1 2" key="1">
    <citation type="submission" date="2024-01" db="EMBL/GenBank/DDBJ databases">
        <title>The genomes of 5 underutilized Papilionoideae crops provide insights into root nodulation and disease resistanc.</title>
        <authorList>
            <person name="Jiang F."/>
        </authorList>
    </citation>
    <scope>NUCLEOTIDE SEQUENCE [LARGE SCALE GENOMIC DNA]</scope>
    <source>
        <strain evidence="1">LVBAO_FW01</strain>
        <tissue evidence="1">Leaves</tissue>
    </source>
</reference>
<name>A0AAN9QXI6_CANGL</name>
<dbReference type="EMBL" id="JAYMYQ010000002">
    <property type="protein sequence ID" value="KAK7351572.1"/>
    <property type="molecule type" value="Genomic_DNA"/>
</dbReference>
<sequence length="91" mass="10028">MANWSCLLDMYLPNFKNVDVVRHGFVNSCMSDKLHTFTFFPPMSDCYPCGAAAFLTVIHLQMDQLPCIRVCNSGAGPRGFGVVYCALTPSS</sequence>
<gene>
    <name evidence="1" type="ORF">VNO77_11127</name>
</gene>
<dbReference type="AlphaFoldDB" id="A0AAN9QXI6"/>
<comment type="caution">
    <text evidence="1">The sequence shown here is derived from an EMBL/GenBank/DDBJ whole genome shotgun (WGS) entry which is preliminary data.</text>
</comment>
<dbReference type="Proteomes" id="UP001367508">
    <property type="component" value="Unassembled WGS sequence"/>
</dbReference>
<organism evidence="1 2">
    <name type="scientific">Canavalia gladiata</name>
    <name type="common">Sword bean</name>
    <name type="synonym">Dolichos gladiatus</name>
    <dbReference type="NCBI Taxonomy" id="3824"/>
    <lineage>
        <taxon>Eukaryota</taxon>
        <taxon>Viridiplantae</taxon>
        <taxon>Streptophyta</taxon>
        <taxon>Embryophyta</taxon>
        <taxon>Tracheophyta</taxon>
        <taxon>Spermatophyta</taxon>
        <taxon>Magnoliopsida</taxon>
        <taxon>eudicotyledons</taxon>
        <taxon>Gunneridae</taxon>
        <taxon>Pentapetalae</taxon>
        <taxon>rosids</taxon>
        <taxon>fabids</taxon>
        <taxon>Fabales</taxon>
        <taxon>Fabaceae</taxon>
        <taxon>Papilionoideae</taxon>
        <taxon>50 kb inversion clade</taxon>
        <taxon>NPAAA clade</taxon>
        <taxon>indigoferoid/millettioid clade</taxon>
        <taxon>Phaseoleae</taxon>
        <taxon>Canavalia</taxon>
    </lineage>
</organism>
<evidence type="ECO:0000313" key="1">
    <source>
        <dbReference type="EMBL" id="KAK7351572.1"/>
    </source>
</evidence>
<keyword evidence="2" id="KW-1185">Reference proteome</keyword>
<accession>A0AAN9QXI6</accession>
<protein>
    <submittedName>
        <fullName evidence="1">Uncharacterized protein</fullName>
    </submittedName>
</protein>
<evidence type="ECO:0000313" key="2">
    <source>
        <dbReference type="Proteomes" id="UP001367508"/>
    </source>
</evidence>
<proteinExistence type="predicted"/>